<dbReference type="FunFam" id="3.40.605.10:FF:000007">
    <property type="entry name" value="NAD/NADP-dependent betaine aldehyde dehydrogenase"/>
    <property type="match status" value="1"/>
</dbReference>
<dbReference type="Proteomes" id="UP000799424">
    <property type="component" value="Unassembled WGS sequence"/>
</dbReference>
<accession>A0A6A6ZNX4</accession>
<evidence type="ECO:0000256" key="1">
    <source>
        <dbReference type="ARBA" id="ARBA00009986"/>
    </source>
</evidence>
<dbReference type="OrthoDB" id="310895at2759"/>
<evidence type="ECO:0000313" key="9">
    <source>
        <dbReference type="Proteomes" id="UP000799424"/>
    </source>
</evidence>
<comment type="similarity">
    <text evidence="1 6">Belongs to the aldehyde dehydrogenase family.</text>
</comment>
<sequence>MPLAYSTKNLPKQLFINNEYVDSKNSKKLTLYNPKDGSLIADDIPLAGEQDVDAAVEAAEKAFVSWKKMGANQRRNILLKFADLVEENAKDIAQLSRISLGSPASFGAFEGGLCAETFRYNAGFIDKFGGESWPQEDGFLKIVRNEPLGVTAGIVPWNGPIGTIGLKAGPALAMGNCFILKPSEKTPFSSLALGTLIKEAGFPPGVFQILSGDGSTGALIASHMRIRKVSFTGSIATGKKIQEMAAKSNLKRVTLELGGKSPAVVFDDCNLENAVTWTSNAITANSGQVCFAASRVYVQEGIYDKFIEKYKAAMKNKASEIGDPEDEGTNMGPLVDEAQFKRVQGFIERGQQGQGTLAVGGKRVGDKGFFLEPTVFTDVDPKSEIHCEEIFGPVAVVKSFKTEEEIMELSNNTNFGLMAGVFTQDINKALRVASDFDSGMVGINCVSLMFTVAPFGGSKESGLGRECGIHALRAFTEPKTIMINMNY</sequence>
<dbReference type="EC" id="1.2.1.3" evidence="3"/>
<proteinExistence type="inferred from homology"/>
<dbReference type="GO" id="GO:0004029">
    <property type="term" value="F:aldehyde dehydrogenase (NAD+) activity"/>
    <property type="evidence" value="ECO:0007669"/>
    <property type="project" value="UniProtKB-EC"/>
</dbReference>
<gene>
    <name evidence="8" type="ORF">CC86DRAFT_469905</name>
</gene>
<evidence type="ECO:0000256" key="2">
    <source>
        <dbReference type="ARBA" id="ARBA00023002"/>
    </source>
</evidence>
<reference evidence="8" key="1">
    <citation type="journal article" date="2020" name="Stud. Mycol.">
        <title>101 Dothideomycetes genomes: a test case for predicting lifestyles and emergence of pathogens.</title>
        <authorList>
            <person name="Haridas S."/>
            <person name="Albert R."/>
            <person name="Binder M."/>
            <person name="Bloem J."/>
            <person name="Labutti K."/>
            <person name="Salamov A."/>
            <person name="Andreopoulos B."/>
            <person name="Baker S."/>
            <person name="Barry K."/>
            <person name="Bills G."/>
            <person name="Bluhm B."/>
            <person name="Cannon C."/>
            <person name="Castanera R."/>
            <person name="Culley D."/>
            <person name="Daum C."/>
            <person name="Ezra D."/>
            <person name="Gonzalez J."/>
            <person name="Henrissat B."/>
            <person name="Kuo A."/>
            <person name="Liang C."/>
            <person name="Lipzen A."/>
            <person name="Lutzoni F."/>
            <person name="Magnuson J."/>
            <person name="Mondo S."/>
            <person name="Nolan M."/>
            <person name="Ohm R."/>
            <person name="Pangilinan J."/>
            <person name="Park H.-J."/>
            <person name="Ramirez L."/>
            <person name="Alfaro M."/>
            <person name="Sun H."/>
            <person name="Tritt A."/>
            <person name="Yoshinaga Y."/>
            <person name="Zwiers L.-H."/>
            <person name="Turgeon B."/>
            <person name="Goodwin S."/>
            <person name="Spatafora J."/>
            <person name="Crous P."/>
            <person name="Grigoriev I."/>
        </authorList>
    </citation>
    <scope>NUCLEOTIDE SEQUENCE</scope>
    <source>
        <strain evidence="8">CBS 113818</strain>
    </source>
</reference>
<name>A0A6A6ZNX4_9PLEO</name>
<dbReference type="EMBL" id="MU006234">
    <property type="protein sequence ID" value="KAF2822576.1"/>
    <property type="molecule type" value="Genomic_DNA"/>
</dbReference>
<evidence type="ECO:0000256" key="3">
    <source>
        <dbReference type="ARBA" id="ARBA00024226"/>
    </source>
</evidence>
<dbReference type="FunFam" id="3.40.309.10:FF:000049">
    <property type="entry name" value="Aldehyde dehydrogenase"/>
    <property type="match status" value="1"/>
</dbReference>
<dbReference type="InterPro" id="IPR016162">
    <property type="entry name" value="Ald_DH_N"/>
</dbReference>
<evidence type="ECO:0000256" key="6">
    <source>
        <dbReference type="RuleBase" id="RU003345"/>
    </source>
</evidence>
<keyword evidence="2 6" id="KW-0560">Oxidoreductase</keyword>
<dbReference type="InterPro" id="IPR016163">
    <property type="entry name" value="Ald_DH_C"/>
</dbReference>
<dbReference type="InterPro" id="IPR015590">
    <property type="entry name" value="Aldehyde_DH_dom"/>
</dbReference>
<dbReference type="AlphaFoldDB" id="A0A6A6ZNX4"/>
<organism evidence="8 9">
    <name type="scientific">Ophiobolus disseminans</name>
    <dbReference type="NCBI Taxonomy" id="1469910"/>
    <lineage>
        <taxon>Eukaryota</taxon>
        <taxon>Fungi</taxon>
        <taxon>Dikarya</taxon>
        <taxon>Ascomycota</taxon>
        <taxon>Pezizomycotina</taxon>
        <taxon>Dothideomycetes</taxon>
        <taxon>Pleosporomycetidae</taxon>
        <taxon>Pleosporales</taxon>
        <taxon>Pleosporineae</taxon>
        <taxon>Phaeosphaeriaceae</taxon>
        <taxon>Ophiobolus</taxon>
    </lineage>
</organism>
<evidence type="ECO:0000313" key="8">
    <source>
        <dbReference type="EMBL" id="KAF2822576.1"/>
    </source>
</evidence>
<dbReference type="InterPro" id="IPR029510">
    <property type="entry name" value="Ald_DH_CS_GLU"/>
</dbReference>
<keyword evidence="9" id="KW-1185">Reference proteome</keyword>
<dbReference type="PROSITE" id="PS00687">
    <property type="entry name" value="ALDEHYDE_DEHYDR_GLU"/>
    <property type="match status" value="1"/>
</dbReference>
<dbReference type="PANTHER" id="PTHR11699">
    <property type="entry name" value="ALDEHYDE DEHYDROGENASE-RELATED"/>
    <property type="match status" value="1"/>
</dbReference>
<dbReference type="SUPFAM" id="SSF53720">
    <property type="entry name" value="ALDH-like"/>
    <property type="match status" value="1"/>
</dbReference>
<protein>
    <recommendedName>
        <fullName evidence="3">aldehyde dehydrogenase (NAD(+))</fullName>
        <ecNumber evidence="3">1.2.1.3</ecNumber>
    </recommendedName>
</protein>
<dbReference type="Pfam" id="PF00171">
    <property type="entry name" value="Aldedh"/>
    <property type="match status" value="1"/>
</dbReference>
<comment type="catalytic activity">
    <reaction evidence="4">
        <text>an aldehyde + NAD(+) + H2O = a carboxylate + NADH + 2 H(+)</text>
        <dbReference type="Rhea" id="RHEA:16185"/>
        <dbReference type="ChEBI" id="CHEBI:15377"/>
        <dbReference type="ChEBI" id="CHEBI:15378"/>
        <dbReference type="ChEBI" id="CHEBI:17478"/>
        <dbReference type="ChEBI" id="CHEBI:29067"/>
        <dbReference type="ChEBI" id="CHEBI:57540"/>
        <dbReference type="ChEBI" id="CHEBI:57945"/>
        <dbReference type="EC" id="1.2.1.3"/>
    </reaction>
</comment>
<feature type="active site" evidence="5">
    <location>
        <position position="256"/>
    </location>
</feature>
<feature type="domain" description="Aldehyde dehydrogenase" evidence="7">
    <location>
        <begin position="21"/>
        <end position="481"/>
    </location>
</feature>
<dbReference type="InterPro" id="IPR016161">
    <property type="entry name" value="Ald_DH/histidinol_DH"/>
</dbReference>
<dbReference type="Gene3D" id="3.40.309.10">
    <property type="entry name" value="Aldehyde Dehydrogenase, Chain A, domain 2"/>
    <property type="match status" value="1"/>
</dbReference>
<evidence type="ECO:0000259" key="7">
    <source>
        <dbReference type="Pfam" id="PF00171"/>
    </source>
</evidence>
<evidence type="ECO:0000256" key="5">
    <source>
        <dbReference type="PROSITE-ProRule" id="PRU10007"/>
    </source>
</evidence>
<evidence type="ECO:0000256" key="4">
    <source>
        <dbReference type="ARBA" id="ARBA00049194"/>
    </source>
</evidence>
<dbReference type="Gene3D" id="3.40.605.10">
    <property type="entry name" value="Aldehyde Dehydrogenase, Chain A, domain 1"/>
    <property type="match status" value="1"/>
</dbReference>